<keyword evidence="8 13" id="KW-0675">Receptor</keyword>
<evidence type="ECO:0000256" key="6">
    <source>
        <dbReference type="ARBA" id="ARBA00023077"/>
    </source>
</evidence>
<dbReference type="PROSITE" id="PS52016">
    <property type="entry name" value="TONB_DEPENDENT_REC_3"/>
    <property type="match status" value="1"/>
</dbReference>
<evidence type="ECO:0000256" key="5">
    <source>
        <dbReference type="ARBA" id="ARBA00022729"/>
    </source>
</evidence>
<evidence type="ECO:0000256" key="1">
    <source>
        <dbReference type="ARBA" id="ARBA00004571"/>
    </source>
</evidence>
<evidence type="ECO:0000256" key="7">
    <source>
        <dbReference type="ARBA" id="ARBA00023136"/>
    </source>
</evidence>
<evidence type="ECO:0000256" key="10">
    <source>
        <dbReference type="PROSITE-ProRule" id="PRU01360"/>
    </source>
</evidence>
<feature type="domain" description="TonB-dependent receptor-like beta-barrel" evidence="12">
    <location>
        <begin position="392"/>
        <end position="811"/>
    </location>
</feature>
<comment type="similarity">
    <text evidence="10">Belongs to the TonB-dependent receptor family.</text>
</comment>
<dbReference type="GO" id="GO:0009279">
    <property type="term" value="C:cell outer membrane"/>
    <property type="evidence" value="ECO:0007669"/>
    <property type="project" value="UniProtKB-SubCell"/>
</dbReference>
<dbReference type="InterPro" id="IPR036942">
    <property type="entry name" value="Beta-barrel_TonB_sf"/>
</dbReference>
<dbReference type="OrthoDB" id="9764669at2"/>
<dbReference type="AlphaFoldDB" id="A0A1M7T8J0"/>
<protein>
    <submittedName>
        <fullName evidence="13">Outer membrane receptor proteins, mostly Fe transport</fullName>
    </submittedName>
</protein>
<sequence length="845" mass="90174">MPVARPVFIRRILASGIASFVICGLAETARSQTAEPSPAPSQAPAPAENAPPAPSANAPATVLPQTNVQAPKQAAKPARQKPRTIAREVAPSAPAQAPLSPAAQAAAQLAAKNAVFDQARGNIFTTVGTNSNTIGHDTIQDLPLGANQSVEQLLLQAPGVSQDSAASGSLHIRNEHANLQYRINGVLLPDGVTGFGSIFDTSFIGSISLVTGALPAEYGLRTSGLVDIKTRTDLFNNSGSVGFYGGSHGTIQPSIEYGGTFGSTCPTTTTTSALTYKAPTAAADCFAGVQYYFTGRYLQNTVGIENPTPAYNAIHDFTQQERGFAYMSAIIDPTTRVSLIAGTAINNFQIPNNPGQPIGQNGFVTNAFGVTSFNSAALNENQVERTHFSVLSVQKSVDGFDGQLSYFTRYNELRFTPDPIGDLLLNGIASNVGRISYTNGIQGDGSYKLNDSHTLRAGFSVSAEQASVSNTSLVEPCIACDGSDNGNPFGITDNVSKLGWLAGVYVQDEWKVTDKFTINAGLRFDQMEQFVSANQFSPRLSFTYKPFEDTTLHAGYARYFTPPVLVEAAPANIALFNNTTGASSPGALVDPVLPERSDYFDAGVDQKLRFGCGSDPKSCSTLELGVDAYYKFAHDLIDNGQFGQALVLSAFNYARGYNEGIEFKTKFTSGNFQAYGNVAVAQQRATDPVSNQFLFDNTVPLADLGGLTRLQYVQTHFVYTDHNQFVTASAGAVYSFCGRPATAAEAFGDNGMSWCGVKLSADMIYGSGLRAGDANIDTVPSYTQVNLGIKREFLLPNDPKPMTIRFDVVNLFDKIYEIRDGSGIGVFAPQFGPRRGFFLGISKKI</sequence>
<dbReference type="GO" id="GO:0015344">
    <property type="term" value="F:siderophore uptake transmembrane transporter activity"/>
    <property type="evidence" value="ECO:0007669"/>
    <property type="project" value="TreeGrafter"/>
</dbReference>
<dbReference type="InterPro" id="IPR039426">
    <property type="entry name" value="TonB-dep_rcpt-like"/>
</dbReference>
<evidence type="ECO:0000256" key="9">
    <source>
        <dbReference type="ARBA" id="ARBA00023237"/>
    </source>
</evidence>
<dbReference type="Proteomes" id="UP000184096">
    <property type="component" value="Chromosome I"/>
</dbReference>
<evidence type="ECO:0000256" key="11">
    <source>
        <dbReference type="SAM" id="MobiDB-lite"/>
    </source>
</evidence>
<gene>
    <name evidence="13" type="ORF">SAMN05444170_1105</name>
</gene>
<evidence type="ECO:0000256" key="2">
    <source>
        <dbReference type="ARBA" id="ARBA00022448"/>
    </source>
</evidence>
<reference evidence="14" key="1">
    <citation type="submission" date="2016-11" db="EMBL/GenBank/DDBJ databases">
        <authorList>
            <person name="Varghese N."/>
            <person name="Submissions S."/>
        </authorList>
    </citation>
    <scope>NUCLEOTIDE SEQUENCE [LARGE SCALE GENOMIC DNA]</scope>
    <source>
        <strain evidence="14">GAS401</strain>
    </source>
</reference>
<keyword evidence="3 10" id="KW-1134">Transmembrane beta strand</keyword>
<keyword evidence="7 10" id="KW-0472">Membrane</keyword>
<evidence type="ECO:0000256" key="3">
    <source>
        <dbReference type="ARBA" id="ARBA00022452"/>
    </source>
</evidence>
<organism evidence="13 14">
    <name type="scientific">Bradyrhizobium erythrophlei</name>
    <dbReference type="NCBI Taxonomy" id="1437360"/>
    <lineage>
        <taxon>Bacteria</taxon>
        <taxon>Pseudomonadati</taxon>
        <taxon>Pseudomonadota</taxon>
        <taxon>Alphaproteobacteria</taxon>
        <taxon>Hyphomicrobiales</taxon>
        <taxon>Nitrobacteraceae</taxon>
        <taxon>Bradyrhizobium</taxon>
    </lineage>
</organism>
<keyword evidence="14" id="KW-1185">Reference proteome</keyword>
<keyword evidence="2 10" id="KW-0813">Transport</keyword>
<feature type="region of interest" description="Disordered" evidence="11">
    <location>
        <begin position="32"/>
        <end position="60"/>
    </location>
</feature>
<dbReference type="EMBL" id="LT670849">
    <property type="protein sequence ID" value="SHN67013.1"/>
    <property type="molecule type" value="Genomic_DNA"/>
</dbReference>
<evidence type="ECO:0000256" key="4">
    <source>
        <dbReference type="ARBA" id="ARBA00022692"/>
    </source>
</evidence>
<dbReference type="RefSeq" id="WP_072825845.1">
    <property type="nucleotide sequence ID" value="NZ_LT670849.1"/>
</dbReference>
<dbReference type="PANTHER" id="PTHR30069:SF29">
    <property type="entry name" value="HEMOGLOBIN AND HEMOGLOBIN-HAPTOGLOBIN-BINDING PROTEIN 1-RELATED"/>
    <property type="match status" value="1"/>
</dbReference>
<dbReference type="InterPro" id="IPR000531">
    <property type="entry name" value="Beta-barrel_TonB"/>
</dbReference>
<dbReference type="Gene3D" id="2.170.130.10">
    <property type="entry name" value="TonB-dependent receptor, plug domain"/>
    <property type="match status" value="1"/>
</dbReference>
<evidence type="ECO:0000313" key="13">
    <source>
        <dbReference type="EMBL" id="SHN67013.1"/>
    </source>
</evidence>
<dbReference type="InterPro" id="IPR037066">
    <property type="entry name" value="Plug_dom_sf"/>
</dbReference>
<accession>A0A1M7T8J0</accession>
<evidence type="ECO:0000256" key="8">
    <source>
        <dbReference type="ARBA" id="ARBA00023170"/>
    </source>
</evidence>
<feature type="compositionally biased region" description="Pro residues" evidence="11">
    <location>
        <begin position="37"/>
        <end position="54"/>
    </location>
</feature>
<keyword evidence="6" id="KW-0798">TonB box</keyword>
<evidence type="ECO:0000313" key="14">
    <source>
        <dbReference type="Proteomes" id="UP000184096"/>
    </source>
</evidence>
<dbReference type="Gene3D" id="2.40.170.20">
    <property type="entry name" value="TonB-dependent receptor, beta-barrel domain"/>
    <property type="match status" value="1"/>
</dbReference>
<name>A0A1M7T8J0_9BRAD</name>
<keyword evidence="4 10" id="KW-0812">Transmembrane</keyword>
<dbReference type="Pfam" id="PF00593">
    <property type="entry name" value="TonB_dep_Rec_b-barrel"/>
    <property type="match status" value="1"/>
</dbReference>
<dbReference type="PANTHER" id="PTHR30069">
    <property type="entry name" value="TONB-DEPENDENT OUTER MEMBRANE RECEPTOR"/>
    <property type="match status" value="1"/>
</dbReference>
<dbReference type="SUPFAM" id="SSF56935">
    <property type="entry name" value="Porins"/>
    <property type="match status" value="1"/>
</dbReference>
<keyword evidence="9 10" id="KW-0998">Cell outer membrane</keyword>
<dbReference type="GO" id="GO:0044718">
    <property type="term" value="P:siderophore transmembrane transport"/>
    <property type="evidence" value="ECO:0007669"/>
    <property type="project" value="TreeGrafter"/>
</dbReference>
<keyword evidence="5" id="KW-0732">Signal</keyword>
<proteinExistence type="inferred from homology"/>
<comment type="subcellular location">
    <subcellularLocation>
        <location evidence="1 10">Cell outer membrane</location>
        <topology evidence="1 10">Multi-pass membrane protein</topology>
    </subcellularLocation>
</comment>
<evidence type="ECO:0000259" key="12">
    <source>
        <dbReference type="Pfam" id="PF00593"/>
    </source>
</evidence>